<dbReference type="InterPro" id="IPR008812">
    <property type="entry name" value="Ran_GTP-bd-rel"/>
</dbReference>
<dbReference type="PANTHER" id="PTHR31010:SF2">
    <property type="entry name" value="RAN-SPECIFIC GTPASE-ACTIVATING PROTEIN 30"/>
    <property type="match status" value="1"/>
</dbReference>
<feature type="compositionally biased region" description="Basic and acidic residues" evidence="1">
    <location>
        <begin position="297"/>
        <end position="309"/>
    </location>
</feature>
<dbReference type="Pfam" id="PF05508">
    <property type="entry name" value="Ran-binding"/>
    <property type="match status" value="1"/>
</dbReference>
<accession>A0A9P9Y523</accession>
<feature type="region of interest" description="Disordered" evidence="1">
    <location>
        <begin position="297"/>
        <end position="323"/>
    </location>
</feature>
<evidence type="ECO:0000313" key="2">
    <source>
        <dbReference type="EMBL" id="KAI6783490.1"/>
    </source>
</evidence>
<feature type="region of interest" description="Disordered" evidence="1">
    <location>
        <begin position="176"/>
        <end position="203"/>
    </location>
</feature>
<dbReference type="AlphaFoldDB" id="A0A9P9Y523"/>
<dbReference type="EMBL" id="JAGIXG020000007">
    <property type="protein sequence ID" value="KAI6783490.1"/>
    <property type="molecule type" value="Genomic_DNA"/>
</dbReference>
<dbReference type="Proteomes" id="UP001055219">
    <property type="component" value="Unassembled WGS sequence"/>
</dbReference>
<feature type="compositionally biased region" description="Basic and acidic residues" evidence="1">
    <location>
        <begin position="184"/>
        <end position="195"/>
    </location>
</feature>
<proteinExistence type="predicted"/>
<dbReference type="GO" id="GO:0005737">
    <property type="term" value="C:cytoplasm"/>
    <property type="evidence" value="ECO:0007669"/>
    <property type="project" value="TreeGrafter"/>
</dbReference>
<sequence length="521" mass="58103">MEDFLATVGAQAWKYAVRSVDDCEMHSRLLSLQKQFDSKIMVIAPTIDLVEFKSGRGNVFLDSALPLTKALHGDIRQLNIANLDTRSVVDDIASILERIDREIPLLQLAITASGESLSSSLPPSISPSRLLQASTFLIVGDMQFHSDQLNPVQIGPSFCLSLYMLFLGHAPVAQVRAPTPSSGDSHRQNRGRDSQKSYGLGPGDRKPIWQEVIHKARVTLHRTKAFAEYSYHLEFTEDLDDGRLRDEAEACTRIHQQIPIHQISKIFYTDSGRLLNIGDETADGKNPVLLFKRDVNAQPPGDEHKHAESYLDPAGSHVPASFDNDAHDQVALDQQLYEELRRSASAWHAPPRDDHTREVHGFPKYLDPEWIALEMYEETAEEHATPEGGSRTEQDVAESWDNEVEDRSDIRVTKAAEALQKSQTLSIDQNSSTMSNAQRSPFSNVTTSLSLIEMLVRLAGLQEFQQTSHLSIPDHILTFFLEESSTTGLGGEAQWAARQAAKARVGFDPYLDPSSKEQSNR</sequence>
<reference evidence="2" key="1">
    <citation type="journal article" date="2021" name="J Fungi (Basel)">
        <title>Genomic and Metabolomic Analyses of the Marine Fungus Emericellopsis cladophorae: Insights into Saltwater Adaptability Mechanisms and Its Biosynthetic Potential.</title>
        <authorList>
            <person name="Goncalves M.F.M."/>
            <person name="Hilario S."/>
            <person name="Van de Peer Y."/>
            <person name="Esteves A.C."/>
            <person name="Alves A."/>
        </authorList>
    </citation>
    <scope>NUCLEOTIDE SEQUENCE</scope>
    <source>
        <strain evidence="2">MUM 19.33</strain>
    </source>
</reference>
<keyword evidence="3" id="KW-1185">Reference proteome</keyword>
<dbReference type="GO" id="GO:0005634">
    <property type="term" value="C:nucleus"/>
    <property type="evidence" value="ECO:0007669"/>
    <property type="project" value="TreeGrafter"/>
</dbReference>
<dbReference type="GO" id="GO:0030695">
    <property type="term" value="F:GTPase regulator activity"/>
    <property type="evidence" value="ECO:0007669"/>
    <property type="project" value="TreeGrafter"/>
</dbReference>
<evidence type="ECO:0000313" key="3">
    <source>
        <dbReference type="Proteomes" id="UP001055219"/>
    </source>
</evidence>
<dbReference type="RefSeq" id="XP_051364346.1">
    <property type="nucleotide sequence ID" value="XM_051503946.1"/>
</dbReference>
<name>A0A9P9Y523_9HYPO</name>
<comment type="caution">
    <text evidence="2">The sequence shown here is derived from an EMBL/GenBank/DDBJ whole genome shotgun (WGS) entry which is preliminary data.</text>
</comment>
<dbReference type="OrthoDB" id="512915at2759"/>
<protein>
    <submittedName>
        <fullName evidence="2">Uncharacterized protein</fullName>
    </submittedName>
</protein>
<dbReference type="GeneID" id="75832002"/>
<gene>
    <name evidence="2" type="ORF">J7T54_005519</name>
</gene>
<organism evidence="2 3">
    <name type="scientific">Emericellopsis cladophorae</name>
    <dbReference type="NCBI Taxonomy" id="2686198"/>
    <lineage>
        <taxon>Eukaryota</taxon>
        <taxon>Fungi</taxon>
        <taxon>Dikarya</taxon>
        <taxon>Ascomycota</taxon>
        <taxon>Pezizomycotina</taxon>
        <taxon>Sordariomycetes</taxon>
        <taxon>Hypocreomycetidae</taxon>
        <taxon>Hypocreales</taxon>
        <taxon>Bionectriaceae</taxon>
        <taxon>Emericellopsis</taxon>
    </lineage>
</organism>
<evidence type="ECO:0000256" key="1">
    <source>
        <dbReference type="SAM" id="MobiDB-lite"/>
    </source>
</evidence>
<feature type="region of interest" description="Disordered" evidence="1">
    <location>
        <begin position="423"/>
        <end position="442"/>
    </location>
</feature>
<dbReference type="PANTHER" id="PTHR31010">
    <property type="entry name" value="RAN-SPECIFIC GTPASE-ACTIVATING PROTEIN 30-RELATED"/>
    <property type="match status" value="1"/>
</dbReference>
<reference evidence="2" key="2">
    <citation type="submission" date="2022-07" db="EMBL/GenBank/DDBJ databases">
        <authorList>
            <person name="Goncalves M.F.M."/>
            <person name="Hilario S."/>
            <person name="Van De Peer Y."/>
            <person name="Esteves A.C."/>
            <person name="Alves A."/>
        </authorList>
    </citation>
    <scope>NUCLEOTIDE SEQUENCE</scope>
    <source>
        <strain evidence="2">MUM 19.33</strain>
    </source>
</reference>